<gene>
    <name evidence="1" type="ORF">SAMN05192553_106159</name>
</gene>
<sequence length="174" mass="20177">MTNIQNSLALAFLPGYLFSSQYEKQQKQNTGDTLPPVTTNPKANSDQKLIRRYLESLQLESYDYIKEFIHPDFKCINTNTDSIRDCMQELAHWKAQHEKLSHLSFSDPVLKSIRVNRGILKGDWTLVWTTFAALDGLTLKSVKYEYHMAVKTENDSIVEIQTWHQEDPSESELH</sequence>
<protein>
    <recommendedName>
        <fullName evidence="3">SnoaL-like domain-containing protein</fullName>
    </recommendedName>
</protein>
<proteinExistence type="predicted"/>
<organism evidence="1 2">
    <name type="scientific">Cyclobacterium xiamenense</name>
    <dbReference type="NCBI Taxonomy" id="1297121"/>
    <lineage>
        <taxon>Bacteria</taxon>
        <taxon>Pseudomonadati</taxon>
        <taxon>Bacteroidota</taxon>
        <taxon>Cytophagia</taxon>
        <taxon>Cytophagales</taxon>
        <taxon>Cyclobacteriaceae</taxon>
        <taxon>Cyclobacterium</taxon>
    </lineage>
</organism>
<name>A0A1H7ACG2_9BACT</name>
<reference evidence="2" key="1">
    <citation type="submission" date="2016-10" db="EMBL/GenBank/DDBJ databases">
        <authorList>
            <person name="Varghese N."/>
            <person name="Submissions S."/>
        </authorList>
    </citation>
    <scope>NUCLEOTIDE SEQUENCE [LARGE SCALE GENOMIC DNA]</scope>
    <source>
        <strain evidence="2">IBRC-M 10761</strain>
    </source>
</reference>
<dbReference type="OrthoDB" id="838125at2"/>
<dbReference type="AlphaFoldDB" id="A0A1H7ACG2"/>
<keyword evidence="2" id="KW-1185">Reference proteome</keyword>
<dbReference type="RefSeq" id="WP_092177284.1">
    <property type="nucleotide sequence ID" value="NZ_FNZH01000006.1"/>
</dbReference>
<dbReference type="Proteomes" id="UP000199403">
    <property type="component" value="Unassembled WGS sequence"/>
</dbReference>
<evidence type="ECO:0008006" key="3">
    <source>
        <dbReference type="Google" id="ProtNLM"/>
    </source>
</evidence>
<evidence type="ECO:0000313" key="1">
    <source>
        <dbReference type="EMBL" id="SEJ62626.1"/>
    </source>
</evidence>
<dbReference type="Gene3D" id="3.10.450.50">
    <property type="match status" value="1"/>
</dbReference>
<dbReference type="EMBL" id="FNZH01000006">
    <property type="protein sequence ID" value="SEJ62626.1"/>
    <property type="molecule type" value="Genomic_DNA"/>
</dbReference>
<evidence type="ECO:0000313" key="2">
    <source>
        <dbReference type="Proteomes" id="UP000199403"/>
    </source>
</evidence>
<accession>A0A1H7ACG2</accession>
<dbReference type="STRING" id="1416801.SAMN05192553_106159"/>